<evidence type="ECO:0000313" key="2">
    <source>
        <dbReference type="Proteomes" id="UP000006911"/>
    </source>
</evidence>
<dbReference type="Proteomes" id="UP000006911">
    <property type="component" value="Unassembled WGS sequence"/>
</dbReference>
<organism evidence="1 2">
    <name type="scientific">Tuber melanosporum (strain Mel28)</name>
    <name type="common">Perigord black truffle</name>
    <dbReference type="NCBI Taxonomy" id="656061"/>
    <lineage>
        <taxon>Eukaryota</taxon>
        <taxon>Fungi</taxon>
        <taxon>Dikarya</taxon>
        <taxon>Ascomycota</taxon>
        <taxon>Pezizomycotina</taxon>
        <taxon>Pezizomycetes</taxon>
        <taxon>Pezizales</taxon>
        <taxon>Tuberaceae</taxon>
        <taxon>Tuber</taxon>
    </lineage>
</organism>
<dbReference type="AlphaFoldDB" id="D5GL39"/>
<protein>
    <submittedName>
        <fullName evidence="1">(Perigord truffle) hypothetical protein</fullName>
    </submittedName>
</protein>
<keyword evidence="2" id="KW-1185">Reference proteome</keyword>
<sequence length="35" mass="3930">MEFVVNRQSKTVFSQPVKFAIQIQAGPTDSFSARD</sequence>
<dbReference type="KEGG" id="tml:GSTUM_00009958001"/>
<dbReference type="InParanoid" id="D5GL39"/>
<dbReference type="EMBL" id="FN430344">
    <property type="protein sequence ID" value="CAZ85232.1"/>
    <property type="molecule type" value="Genomic_DNA"/>
</dbReference>
<evidence type="ECO:0000313" key="1">
    <source>
        <dbReference type="EMBL" id="CAZ85232.1"/>
    </source>
</evidence>
<proteinExistence type="predicted"/>
<dbReference type="GeneID" id="9185826"/>
<accession>D5GL39</accession>
<dbReference type="RefSeq" id="XP_002841041.1">
    <property type="nucleotide sequence ID" value="XM_002840995.1"/>
</dbReference>
<dbReference type="HOGENOM" id="CLU_3368800_0_0_1"/>
<name>D5GL39_TUBMM</name>
<gene>
    <name evidence="1" type="ORF">GSTUM_00009958001</name>
</gene>
<reference evidence="1 2" key="1">
    <citation type="journal article" date="2010" name="Nature">
        <title>Perigord black truffle genome uncovers evolutionary origins and mechanisms of symbiosis.</title>
        <authorList>
            <person name="Martin F."/>
            <person name="Kohler A."/>
            <person name="Murat C."/>
            <person name="Balestrini R."/>
            <person name="Coutinho P.M."/>
            <person name="Jaillon O."/>
            <person name="Montanini B."/>
            <person name="Morin E."/>
            <person name="Noel B."/>
            <person name="Percudani R."/>
            <person name="Porcel B."/>
            <person name="Rubini A."/>
            <person name="Amicucci A."/>
            <person name="Amselem J."/>
            <person name="Anthouard V."/>
            <person name="Arcioni S."/>
            <person name="Artiguenave F."/>
            <person name="Aury J.M."/>
            <person name="Ballario P."/>
            <person name="Bolchi A."/>
            <person name="Brenna A."/>
            <person name="Brun A."/>
            <person name="Buee M."/>
            <person name="Cantarel B."/>
            <person name="Chevalier G."/>
            <person name="Couloux A."/>
            <person name="Da Silva C."/>
            <person name="Denoeud F."/>
            <person name="Duplessis S."/>
            <person name="Ghignone S."/>
            <person name="Hilselberger B."/>
            <person name="Iotti M."/>
            <person name="Marcais B."/>
            <person name="Mello A."/>
            <person name="Miranda M."/>
            <person name="Pacioni G."/>
            <person name="Quesneville H."/>
            <person name="Riccioni C."/>
            <person name="Ruotolo R."/>
            <person name="Splivallo R."/>
            <person name="Stocchi V."/>
            <person name="Tisserant E."/>
            <person name="Viscomi A.R."/>
            <person name="Zambonelli A."/>
            <person name="Zampieri E."/>
            <person name="Henrissat B."/>
            <person name="Lebrun M.H."/>
            <person name="Paolocci F."/>
            <person name="Bonfante P."/>
            <person name="Ottonello S."/>
            <person name="Wincker P."/>
        </authorList>
    </citation>
    <scope>NUCLEOTIDE SEQUENCE [LARGE SCALE GENOMIC DNA]</scope>
    <source>
        <strain evidence="1 2">Mel28</strain>
    </source>
</reference>